<organism evidence="2 3">
    <name type="scientific">Flemingia macrophylla</name>
    <dbReference type="NCBI Taxonomy" id="520843"/>
    <lineage>
        <taxon>Eukaryota</taxon>
        <taxon>Viridiplantae</taxon>
        <taxon>Streptophyta</taxon>
        <taxon>Embryophyta</taxon>
        <taxon>Tracheophyta</taxon>
        <taxon>Spermatophyta</taxon>
        <taxon>Magnoliopsida</taxon>
        <taxon>eudicotyledons</taxon>
        <taxon>Gunneridae</taxon>
        <taxon>Pentapetalae</taxon>
        <taxon>rosids</taxon>
        <taxon>fabids</taxon>
        <taxon>Fabales</taxon>
        <taxon>Fabaceae</taxon>
        <taxon>Papilionoideae</taxon>
        <taxon>50 kb inversion clade</taxon>
        <taxon>NPAAA clade</taxon>
        <taxon>indigoferoid/millettioid clade</taxon>
        <taxon>Phaseoleae</taxon>
        <taxon>Flemingia</taxon>
    </lineage>
</organism>
<name>A0ABD1MND3_9FABA</name>
<feature type="compositionally biased region" description="Basic residues" evidence="1">
    <location>
        <begin position="79"/>
        <end position="91"/>
    </location>
</feature>
<accession>A0ABD1MND3</accession>
<sequence>MNLILFFWTSEFVASKTRKELPKSIVVLAAIVGDIMEDSATAGHQKERKRSSDNNAFAKFVPFSPPLGHDPESQEAKFGCHHHDHGHKRLKPNSEAPLLETTTTFSSSSHLPKQNISAMETLDFSSPSTSIKHSATCGPSPQSIDSKSSHIEYVKNDGKAGKTDSDSCYWKEVKNQTELESVVLMAAEELSKRPKTGGIYKTIACQRECIVKRLKDLSNKEPSIDVGLEMADAALLLKLMNFSSNDFQMAGEKGHKGAMLLLQAEVLQKKGQELISECQNLLRNTL</sequence>
<dbReference type="EMBL" id="JBGMDY010000004">
    <property type="protein sequence ID" value="KAL2337022.1"/>
    <property type="molecule type" value="Genomic_DNA"/>
</dbReference>
<proteinExistence type="predicted"/>
<dbReference type="AlphaFoldDB" id="A0ABD1MND3"/>
<evidence type="ECO:0000313" key="2">
    <source>
        <dbReference type="EMBL" id="KAL2337022.1"/>
    </source>
</evidence>
<dbReference type="Proteomes" id="UP001603857">
    <property type="component" value="Unassembled WGS sequence"/>
</dbReference>
<gene>
    <name evidence="2" type="ORF">Fmac_011468</name>
</gene>
<keyword evidence="3" id="KW-1185">Reference proteome</keyword>
<comment type="caution">
    <text evidence="2">The sequence shown here is derived from an EMBL/GenBank/DDBJ whole genome shotgun (WGS) entry which is preliminary data.</text>
</comment>
<feature type="region of interest" description="Disordered" evidence="1">
    <location>
        <begin position="62"/>
        <end position="95"/>
    </location>
</feature>
<reference evidence="2 3" key="1">
    <citation type="submission" date="2024-08" db="EMBL/GenBank/DDBJ databases">
        <title>Insights into the chromosomal genome structure of Flemingia macrophylla.</title>
        <authorList>
            <person name="Ding Y."/>
            <person name="Zhao Y."/>
            <person name="Bi W."/>
            <person name="Wu M."/>
            <person name="Zhao G."/>
            <person name="Gong Y."/>
            <person name="Li W."/>
            <person name="Zhang P."/>
        </authorList>
    </citation>
    <scope>NUCLEOTIDE SEQUENCE [LARGE SCALE GENOMIC DNA]</scope>
    <source>
        <strain evidence="2">DYQJB</strain>
        <tissue evidence="2">Leaf</tissue>
    </source>
</reference>
<evidence type="ECO:0000256" key="1">
    <source>
        <dbReference type="SAM" id="MobiDB-lite"/>
    </source>
</evidence>
<protein>
    <submittedName>
        <fullName evidence="2">Uncharacterized protein</fullName>
    </submittedName>
</protein>
<evidence type="ECO:0000313" key="3">
    <source>
        <dbReference type="Proteomes" id="UP001603857"/>
    </source>
</evidence>